<keyword evidence="3" id="KW-1185">Reference proteome</keyword>
<sequence>MLDGPFRGSEAIRRGALTRARLRGRRFRRVFPDVYVPTDWPDDLRTRSLAGYLLVRGQGGVLAGYSAALLCGVDCAPRGAPAEVLITGDARAHPGLRVSRGRVDDLDLAVVHSCRMTRPVRTAWDLARRLPLLEAVVAVDGLARQGRFDPAELLARRRDGPGARGCRRLDAVVDLADPRAESPPETRLRVLVVRAGLPKPEVQYEVRDEYGFTLARADLAYPDARLAIEYDGAVHFDRLHNQRDQDRDARLASHGWLTLWVRADGLGKGALNTVARIARTLAIRLAARYAGIEMDREAVFALL</sequence>
<dbReference type="Proteomes" id="UP001428817">
    <property type="component" value="Unassembled WGS sequence"/>
</dbReference>
<gene>
    <name evidence="2" type="ORF">GCM10023321_02520</name>
</gene>
<comment type="caution">
    <text evidence="2">The sequence shown here is derived from an EMBL/GenBank/DDBJ whole genome shotgun (WGS) entry which is preliminary data.</text>
</comment>
<name>A0ABP9PE39_9PSEU</name>
<dbReference type="SUPFAM" id="SSF52980">
    <property type="entry name" value="Restriction endonuclease-like"/>
    <property type="match status" value="1"/>
</dbReference>
<evidence type="ECO:0000313" key="2">
    <source>
        <dbReference type="EMBL" id="GAA5145122.1"/>
    </source>
</evidence>
<dbReference type="RefSeq" id="WP_185058539.1">
    <property type="nucleotide sequence ID" value="NZ_BAABJP010000001.1"/>
</dbReference>
<reference evidence="3" key="1">
    <citation type="journal article" date="2019" name="Int. J. Syst. Evol. Microbiol.">
        <title>The Global Catalogue of Microorganisms (GCM) 10K type strain sequencing project: providing services to taxonomists for standard genome sequencing and annotation.</title>
        <authorList>
            <consortium name="The Broad Institute Genomics Platform"/>
            <consortium name="The Broad Institute Genome Sequencing Center for Infectious Disease"/>
            <person name="Wu L."/>
            <person name="Ma J."/>
        </authorList>
    </citation>
    <scope>NUCLEOTIDE SEQUENCE [LARGE SCALE GENOMIC DNA]</scope>
    <source>
        <strain evidence="3">JCM 18303</strain>
    </source>
</reference>
<dbReference type="EMBL" id="BAABJP010000001">
    <property type="protein sequence ID" value="GAA5145122.1"/>
    <property type="molecule type" value="Genomic_DNA"/>
</dbReference>
<accession>A0ABP9PE39</accession>
<protein>
    <recommendedName>
        <fullName evidence="1">DUF559 domain-containing protein</fullName>
    </recommendedName>
</protein>
<dbReference type="Gene3D" id="3.40.960.10">
    <property type="entry name" value="VSR Endonuclease"/>
    <property type="match status" value="1"/>
</dbReference>
<feature type="domain" description="DUF559" evidence="1">
    <location>
        <begin position="218"/>
        <end position="281"/>
    </location>
</feature>
<dbReference type="Pfam" id="PF04480">
    <property type="entry name" value="DUF559"/>
    <property type="match status" value="1"/>
</dbReference>
<organism evidence="2 3">
    <name type="scientific">Pseudonocardia eucalypti</name>
    <dbReference type="NCBI Taxonomy" id="648755"/>
    <lineage>
        <taxon>Bacteria</taxon>
        <taxon>Bacillati</taxon>
        <taxon>Actinomycetota</taxon>
        <taxon>Actinomycetes</taxon>
        <taxon>Pseudonocardiales</taxon>
        <taxon>Pseudonocardiaceae</taxon>
        <taxon>Pseudonocardia</taxon>
    </lineage>
</organism>
<evidence type="ECO:0000313" key="3">
    <source>
        <dbReference type="Proteomes" id="UP001428817"/>
    </source>
</evidence>
<proteinExistence type="predicted"/>
<evidence type="ECO:0000259" key="1">
    <source>
        <dbReference type="Pfam" id="PF04480"/>
    </source>
</evidence>
<dbReference type="InterPro" id="IPR011335">
    <property type="entry name" value="Restrct_endonuc-II-like"/>
</dbReference>
<dbReference type="InterPro" id="IPR007569">
    <property type="entry name" value="DUF559"/>
</dbReference>